<dbReference type="Proteomes" id="UP001344906">
    <property type="component" value="Unassembled WGS sequence"/>
</dbReference>
<organism evidence="1 2">
    <name type="scientific">Dictyobacter halimunensis</name>
    <dbReference type="NCBI Taxonomy" id="3026934"/>
    <lineage>
        <taxon>Bacteria</taxon>
        <taxon>Bacillati</taxon>
        <taxon>Chloroflexota</taxon>
        <taxon>Ktedonobacteria</taxon>
        <taxon>Ktedonobacterales</taxon>
        <taxon>Dictyobacteraceae</taxon>
        <taxon>Dictyobacter</taxon>
    </lineage>
</organism>
<comment type="caution">
    <text evidence="1">The sequence shown here is derived from an EMBL/GenBank/DDBJ whole genome shotgun (WGS) entry which is preliminary data.</text>
</comment>
<gene>
    <name evidence="1" type="ORF">KDH_31680</name>
</gene>
<dbReference type="EMBL" id="BSRI01000002">
    <property type="protein sequence ID" value="GLV56327.1"/>
    <property type="molecule type" value="Genomic_DNA"/>
</dbReference>
<dbReference type="RefSeq" id="WP_338251531.1">
    <property type="nucleotide sequence ID" value="NZ_BSRI01000002.1"/>
</dbReference>
<accession>A0ABQ6FQ32</accession>
<name>A0ABQ6FQ32_9CHLR</name>
<evidence type="ECO:0000313" key="1">
    <source>
        <dbReference type="EMBL" id="GLV56327.1"/>
    </source>
</evidence>
<proteinExistence type="predicted"/>
<protein>
    <submittedName>
        <fullName evidence="1">Uncharacterized protein</fullName>
    </submittedName>
</protein>
<reference evidence="1 2" key="1">
    <citation type="submission" date="2023-02" db="EMBL/GenBank/DDBJ databases">
        <title>Dictyobacter halimunensis sp. nov., a new member of the class Ktedonobacteria from forest soil in a geothermal area.</title>
        <authorList>
            <person name="Rachmania M.K."/>
            <person name="Ningsih F."/>
            <person name="Sakai Y."/>
            <person name="Yabe S."/>
            <person name="Yokota A."/>
            <person name="Sjamsuridzal W."/>
        </authorList>
    </citation>
    <scope>NUCLEOTIDE SEQUENCE [LARGE SCALE GENOMIC DNA]</scope>
    <source>
        <strain evidence="1 2">S3.2.2.5</strain>
    </source>
</reference>
<evidence type="ECO:0000313" key="2">
    <source>
        <dbReference type="Proteomes" id="UP001344906"/>
    </source>
</evidence>
<keyword evidence="2" id="KW-1185">Reference proteome</keyword>
<sequence>MPERPYSRYTREKTWAALYSQHINAGYALVPFSTTSNSIDVIRCPSPEDAQKLQHQLDEHAEEYKTFYEHEIPLNDLPSQVKEVNEKKRSAVVLARSSDYYHYSLSDIAQLRVVICGLHNSYLHLPVWETRTNKRYRAKETAVAISSPDFDHIRRTQFGHSILVGALYKGDEAALSFMDGLKKRSERSYWRIKAEVEELQDSHYRGRPLAFLTEAERRAIGSKISAGLKRYHEKKRLHLV</sequence>